<feature type="region of interest" description="Disordered" evidence="1">
    <location>
        <begin position="87"/>
        <end position="116"/>
    </location>
</feature>
<evidence type="ECO:0000256" key="1">
    <source>
        <dbReference type="SAM" id="MobiDB-lite"/>
    </source>
</evidence>
<evidence type="ECO:0000313" key="4">
    <source>
        <dbReference type="Proteomes" id="UP000015106"/>
    </source>
</evidence>
<keyword evidence="4" id="KW-1185">Reference proteome</keyword>
<dbReference type="Gramene" id="TuG1812S0002094800.01.T02">
    <property type="protein sequence ID" value="TuG1812S0002094800.01.T02"/>
    <property type="gene ID" value="TuG1812S0002094800.01"/>
</dbReference>
<dbReference type="Gramene" id="TuG1812S0002094800.01.T03">
    <property type="protein sequence ID" value="TuG1812S0002094800.01.T03"/>
    <property type="gene ID" value="TuG1812S0002094800.01"/>
</dbReference>
<reference evidence="4" key="1">
    <citation type="journal article" date="2013" name="Nature">
        <title>Draft genome of the wheat A-genome progenitor Triticum urartu.</title>
        <authorList>
            <person name="Ling H.Q."/>
            <person name="Zhao S."/>
            <person name="Liu D."/>
            <person name="Wang J."/>
            <person name="Sun H."/>
            <person name="Zhang C."/>
            <person name="Fan H."/>
            <person name="Li D."/>
            <person name="Dong L."/>
            <person name="Tao Y."/>
            <person name="Gao C."/>
            <person name="Wu H."/>
            <person name="Li Y."/>
            <person name="Cui Y."/>
            <person name="Guo X."/>
            <person name="Zheng S."/>
            <person name="Wang B."/>
            <person name="Yu K."/>
            <person name="Liang Q."/>
            <person name="Yang W."/>
            <person name="Lou X."/>
            <person name="Chen J."/>
            <person name="Feng M."/>
            <person name="Jian J."/>
            <person name="Zhang X."/>
            <person name="Luo G."/>
            <person name="Jiang Y."/>
            <person name="Liu J."/>
            <person name="Wang Z."/>
            <person name="Sha Y."/>
            <person name="Zhang B."/>
            <person name="Wu H."/>
            <person name="Tang D."/>
            <person name="Shen Q."/>
            <person name="Xue P."/>
            <person name="Zou S."/>
            <person name="Wang X."/>
            <person name="Liu X."/>
            <person name="Wang F."/>
            <person name="Yang Y."/>
            <person name="An X."/>
            <person name="Dong Z."/>
            <person name="Zhang K."/>
            <person name="Zhang X."/>
            <person name="Luo M.C."/>
            <person name="Dvorak J."/>
            <person name="Tong Y."/>
            <person name="Wang J."/>
            <person name="Yang H."/>
            <person name="Li Z."/>
            <person name="Wang D."/>
            <person name="Zhang A."/>
            <person name="Wang J."/>
        </authorList>
    </citation>
    <scope>NUCLEOTIDE SEQUENCE</scope>
    <source>
        <strain evidence="4">cv. G1812</strain>
    </source>
</reference>
<reference evidence="3" key="3">
    <citation type="submission" date="2022-06" db="UniProtKB">
        <authorList>
            <consortium name="EnsemblPlants"/>
        </authorList>
    </citation>
    <scope>IDENTIFICATION</scope>
</reference>
<sequence>MFYILNLKTKATPDQFNWMHCSPIVLRIGTRRVAQYCLEHRARTTEWKKEMPSLTVVVFGMLLPFFNPCTAETSVYPCRDLLGKTISGKIGPNLNSNRVEETHRERDRDNTSLWAS</sequence>
<reference evidence="2" key="2">
    <citation type="submission" date="2018-03" db="EMBL/GenBank/DDBJ databases">
        <title>The Triticum urartu genome reveals the dynamic nature of wheat genome evolution.</title>
        <authorList>
            <person name="Ling H."/>
            <person name="Ma B."/>
            <person name="Shi X."/>
            <person name="Liu H."/>
            <person name="Dong L."/>
            <person name="Sun H."/>
            <person name="Cao Y."/>
            <person name="Gao Q."/>
            <person name="Zheng S."/>
            <person name="Li Y."/>
            <person name="Yu Y."/>
            <person name="Du H."/>
            <person name="Qi M."/>
            <person name="Li Y."/>
            <person name="Yu H."/>
            <person name="Cui Y."/>
            <person name="Wang N."/>
            <person name="Chen C."/>
            <person name="Wu H."/>
            <person name="Zhao Y."/>
            <person name="Zhang J."/>
            <person name="Li Y."/>
            <person name="Zhou W."/>
            <person name="Zhang B."/>
            <person name="Hu W."/>
            <person name="Eijk M."/>
            <person name="Tang J."/>
            <person name="Witsenboer H."/>
            <person name="Zhao S."/>
            <person name="Li Z."/>
            <person name="Zhang A."/>
            <person name="Wang D."/>
            <person name="Liang C."/>
        </authorList>
    </citation>
    <scope>NUCLEOTIDE SEQUENCE [LARGE SCALE GENOMIC DNA]</scope>
    <source>
        <strain evidence="2">cv. G1812</strain>
    </source>
</reference>
<dbReference type="AlphaFoldDB" id="A0A8R7VE35"/>
<proteinExistence type="predicted"/>
<dbReference type="EnsemblPlants" id="TuG1812S0002094800.01.T02">
    <property type="protein sequence ID" value="TuG1812S0002094800.01.T02"/>
    <property type="gene ID" value="TuG1812S0002094800.01"/>
</dbReference>
<organism evidence="3 4">
    <name type="scientific">Triticum urartu</name>
    <name type="common">Red wild einkorn</name>
    <name type="synonym">Crithodium urartu</name>
    <dbReference type="NCBI Taxonomy" id="4572"/>
    <lineage>
        <taxon>Eukaryota</taxon>
        <taxon>Viridiplantae</taxon>
        <taxon>Streptophyta</taxon>
        <taxon>Embryophyta</taxon>
        <taxon>Tracheophyta</taxon>
        <taxon>Spermatophyta</taxon>
        <taxon>Magnoliopsida</taxon>
        <taxon>Liliopsida</taxon>
        <taxon>Poales</taxon>
        <taxon>Poaceae</taxon>
        <taxon>BOP clade</taxon>
        <taxon>Pooideae</taxon>
        <taxon>Triticodae</taxon>
        <taxon>Triticeae</taxon>
        <taxon>Triticinae</taxon>
        <taxon>Triticum</taxon>
    </lineage>
</organism>
<dbReference type="Gramene" id="TuG1812G0400001848.01.T02">
    <property type="protein sequence ID" value="TuG1812G0400001848.01.T02"/>
    <property type="gene ID" value="TuG1812G0400001848.01"/>
</dbReference>
<dbReference type="EnsemblPlants" id="TuG1812S0002094800.01.T03">
    <property type="protein sequence ID" value="TuG1812S0002094800.01.T03"/>
    <property type="gene ID" value="TuG1812S0002094800.01"/>
</dbReference>
<dbReference type="EnsemblPlants" id="TuG1812G0400001848.01.T02">
    <property type="protein sequence ID" value="TuG1812G0400001848.01.T02"/>
    <property type="gene ID" value="TuG1812G0400001848.01"/>
</dbReference>
<feature type="compositionally biased region" description="Basic and acidic residues" evidence="1">
    <location>
        <begin position="98"/>
        <end position="110"/>
    </location>
</feature>
<name>A0A8R7VE35_TRIUA</name>
<dbReference type="Proteomes" id="UP000015106">
    <property type="component" value="Chromosome 4"/>
</dbReference>
<accession>A0A8R7VE35</accession>
<evidence type="ECO:0000313" key="3">
    <source>
        <dbReference type="EnsemblPlants" id="TuG1812S0002094800.01.T03"/>
    </source>
</evidence>
<protein>
    <submittedName>
        <fullName evidence="3">Uncharacterized protein</fullName>
    </submittedName>
</protein>
<evidence type="ECO:0000313" key="2">
    <source>
        <dbReference type="EnsemblPlants" id="TuG1812G0400001848.01.T02"/>
    </source>
</evidence>